<protein>
    <recommendedName>
        <fullName evidence="4">DUF2269 family protein</fullName>
    </recommendedName>
</protein>
<dbReference type="Proteomes" id="UP000614047">
    <property type="component" value="Unassembled WGS sequence"/>
</dbReference>
<feature type="transmembrane region" description="Helical" evidence="1">
    <location>
        <begin position="44"/>
        <end position="65"/>
    </location>
</feature>
<keyword evidence="1" id="KW-0812">Transmembrane</keyword>
<keyword evidence="1" id="KW-0472">Membrane</keyword>
<feature type="transmembrane region" description="Helical" evidence="1">
    <location>
        <begin position="6"/>
        <end position="24"/>
    </location>
</feature>
<feature type="transmembrane region" description="Helical" evidence="1">
    <location>
        <begin position="71"/>
        <end position="92"/>
    </location>
</feature>
<name>A0A931GMN2_9ACTN</name>
<dbReference type="RefSeq" id="WP_197015473.1">
    <property type="nucleotide sequence ID" value="NZ_BAABES010000015.1"/>
</dbReference>
<keyword evidence="1" id="KW-1133">Transmembrane helix</keyword>
<feature type="transmembrane region" description="Helical" evidence="1">
    <location>
        <begin position="132"/>
        <end position="149"/>
    </location>
</feature>
<comment type="caution">
    <text evidence="2">The sequence shown here is derived from an EMBL/GenBank/DDBJ whole genome shotgun (WGS) entry which is preliminary data.</text>
</comment>
<accession>A0A931GMN2</accession>
<evidence type="ECO:0000313" key="3">
    <source>
        <dbReference type="Proteomes" id="UP000614047"/>
    </source>
</evidence>
<organism evidence="2 3">
    <name type="scientific">Actinomadura viridis</name>
    <dbReference type="NCBI Taxonomy" id="58110"/>
    <lineage>
        <taxon>Bacteria</taxon>
        <taxon>Bacillati</taxon>
        <taxon>Actinomycetota</taxon>
        <taxon>Actinomycetes</taxon>
        <taxon>Streptosporangiales</taxon>
        <taxon>Thermomonosporaceae</taxon>
        <taxon>Actinomadura</taxon>
    </lineage>
</organism>
<evidence type="ECO:0000256" key="1">
    <source>
        <dbReference type="SAM" id="Phobius"/>
    </source>
</evidence>
<dbReference type="EMBL" id="JADOUA010000001">
    <property type="protein sequence ID" value="MBG6093408.1"/>
    <property type="molecule type" value="Genomic_DNA"/>
</dbReference>
<dbReference type="AlphaFoldDB" id="A0A931GMN2"/>
<proteinExistence type="predicted"/>
<reference evidence="2" key="1">
    <citation type="submission" date="2020-11" db="EMBL/GenBank/DDBJ databases">
        <title>Sequencing the genomes of 1000 actinobacteria strains.</title>
        <authorList>
            <person name="Klenk H.-P."/>
        </authorList>
    </citation>
    <scope>NUCLEOTIDE SEQUENCE</scope>
    <source>
        <strain evidence="2">DSM 43175</strain>
    </source>
</reference>
<keyword evidence="3" id="KW-1185">Reference proteome</keyword>
<sequence>MNLLIPITSLGLYGWGFLVGMFWLPRRFCPWLVRGAASSTLKAAMLMVAVHSAGLAAFAVATFLINEFAVGTLPTWLVTFLFVLAGLVYAPLMGMGFPDRSRDVYGELRRHLKDAGATHAQERAAAWSGGPLAFLGMVVLGMSSVIVFAE</sequence>
<gene>
    <name evidence="2" type="ORF">IW256_007521</name>
</gene>
<evidence type="ECO:0008006" key="4">
    <source>
        <dbReference type="Google" id="ProtNLM"/>
    </source>
</evidence>
<evidence type="ECO:0000313" key="2">
    <source>
        <dbReference type="EMBL" id="MBG6093408.1"/>
    </source>
</evidence>